<dbReference type="Proteomes" id="UP001642484">
    <property type="component" value="Unassembled WGS sequence"/>
</dbReference>
<evidence type="ECO:0000313" key="2">
    <source>
        <dbReference type="Proteomes" id="UP001642484"/>
    </source>
</evidence>
<reference evidence="1 2" key="1">
    <citation type="submission" date="2024-02" db="EMBL/GenBank/DDBJ databases">
        <authorList>
            <person name="Chen Y."/>
            <person name="Shah S."/>
            <person name="Dougan E. K."/>
            <person name="Thang M."/>
            <person name="Chan C."/>
        </authorList>
    </citation>
    <scope>NUCLEOTIDE SEQUENCE [LARGE SCALE GENOMIC DNA]</scope>
</reference>
<keyword evidence="2" id="KW-1185">Reference proteome</keyword>
<organism evidence="1 2">
    <name type="scientific">Durusdinium trenchii</name>
    <dbReference type="NCBI Taxonomy" id="1381693"/>
    <lineage>
        <taxon>Eukaryota</taxon>
        <taxon>Sar</taxon>
        <taxon>Alveolata</taxon>
        <taxon>Dinophyceae</taxon>
        <taxon>Suessiales</taxon>
        <taxon>Symbiodiniaceae</taxon>
        <taxon>Durusdinium</taxon>
    </lineage>
</organism>
<sequence length="100" mass="11330">MHRNLRVAGQIGTLGWKRLAAQDGWCLVCFVFDHLKNTAFGVCSCTLLFWFCFWEYEHVVRPSLNSPNLLKLIALASNPVASNPYPYKLVLFDLPTGAWA</sequence>
<comment type="caution">
    <text evidence="1">The sequence shown here is derived from an EMBL/GenBank/DDBJ whole genome shotgun (WGS) entry which is preliminary data.</text>
</comment>
<accession>A0ABP0NIA8</accession>
<evidence type="ECO:0000313" key="1">
    <source>
        <dbReference type="EMBL" id="CAK9062494.1"/>
    </source>
</evidence>
<name>A0ABP0NIA8_9DINO</name>
<dbReference type="EMBL" id="CAXAMN010021696">
    <property type="protein sequence ID" value="CAK9062494.1"/>
    <property type="molecule type" value="Genomic_DNA"/>
</dbReference>
<protein>
    <submittedName>
        <fullName evidence="1">Uncharacterized protein</fullName>
    </submittedName>
</protein>
<gene>
    <name evidence="1" type="ORF">CCMP2556_LOCUS30725</name>
</gene>
<proteinExistence type="predicted"/>